<name>A0AAV9XXM2_9CRYT</name>
<reference evidence="1 2" key="1">
    <citation type="submission" date="2023-10" db="EMBL/GenBank/DDBJ databases">
        <title>Comparative genomics analysis reveals potential genetic determinants of host preference in Cryptosporidium xiaoi.</title>
        <authorList>
            <person name="Xiao L."/>
            <person name="Li J."/>
        </authorList>
    </citation>
    <scope>NUCLEOTIDE SEQUENCE [LARGE SCALE GENOMIC DNA]</scope>
    <source>
        <strain evidence="1 2">52996</strain>
    </source>
</reference>
<sequence length="172" mass="19699">MSNISTGTDDSFQTCCSSIFENSHESENGSLHDALNSRVFLIPSSINDMWLLEQVNKFKLMNSKVESNLKEGYVTENDDILKDDGYDYSRFAVDEYDSNLTKSFKLSDVVKSKLSSDEKQRNNQLFDEDSYIINELVSELSLDPLENESEEQSITLTQCEIEEIKDLLSQDY</sequence>
<dbReference type="AlphaFoldDB" id="A0AAV9XXM2"/>
<gene>
    <name evidence="1" type="ORF">RS030_243628</name>
</gene>
<accession>A0AAV9XXM2</accession>
<protein>
    <submittedName>
        <fullName evidence="1">Uncharacterized protein</fullName>
    </submittedName>
</protein>
<evidence type="ECO:0000313" key="2">
    <source>
        <dbReference type="Proteomes" id="UP001311799"/>
    </source>
</evidence>
<evidence type="ECO:0000313" key="1">
    <source>
        <dbReference type="EMBL" id="KAK6589059.1"/>
    </source>
</evidence>
<organism evidence="1 2">
    <name type="scientific">Cryptosporidium xiaoi</name>
    <dbReference type="NCBI Taxonomy" id="659607"/>
    <lineage>
        <taxon>Eukaryota</taxon>
        <taxon>Sar</taxon>
        <taxon>Alveolata</taxon>
        <taxon>Apicomplexa</taxon>
        <taxon>Conoidasida</taxon>
        <taxon>Coccidia</taxon>
        <taxon>Eucoccidiorida</taxon>
        <taxon>Eimeriorina</taxon>
        <taxon>Cryptosporidiidae</taxon>
        <taxon>Cryptosporidium</taxon>
    </lineage>
</organism>
<proteinExistence type="predicted"/>
<dbReference type="Proteomes" id="UP001311799">
    <property type="component" value="Unassembled WGS sequence"/>
</dbReference>
<dbReference type="EMBL" id="JAWDEY010000016">
    <property type="protein sequence ID" value="KAK6589059.1"/>
    <property type="molecule type" value="Genomic_DNA"/>
</dbReference>
<comment type="caution">
    <text evidence="1">The sequence shown here is derived from an EMBL/GenBank/DDBJ whole genome shotgun (WGS) entry which is preliminary data.</text>
</comment>
<keyword evidence="2" id="KW-1185">Reference proteome</keyword>